<dbReference type="PROSITE" id="PS51257">
    <property type="entry name" value="PROKAR_LIPOPROTEIN"/>
    <property type="match status" value="1"/>
</dbReference>
<protein>
    <submittedName>
        <fullName evidence="2">Uncharacterized protein</fullName>
    </submittedName>
</protein>
<keyword evidence="1" id="KW-0812">Transmembrane</keyword>
<evidence type="ECO:0000256" key="1">
    <source>
        <dbReference type="SAM" id="Phobius"/>
    </source>
</evidence>
<gene>
    <name evidence="2" type="ORF">J116_003620</name>
</gene>
<proteinExistence type="predicted"/>
<comment type="caution">
    <text evidence="2">The sequence shown here is derived from an EMBL/GenBank/DDBJ whole genome shotgun (WGS) entry which is preliminary data.</text>
</comment>
<dbReference type="EMBL" id="ASHX02000001">
    <property type="protein sequence ID" value="OEJ93694.1"/>
    <property type="molecule type" value="Genomic_DNA"/>
</dbReference>
<feature type="transmembrane region" description="Helical" evidence="1">
    <location>
        <begin position="51"/>
        <end position="69"/>
    </location>
</feature>
<evidence type="ECO:0000313" key="2">
    <source>
        <dbReference type="EMBL" id="OEJ93694.1"/>
    </source>
</evidence>
<keyword evidence="3" id="KW-1185">Reference proteome</keyword>
<sequence>MRKILELLGTALLVVGCVGVIRELTGGWFAFLGVTRVVVEHLPVLRRDFPLFAHALLAVAGCGVLIAAGRRVRA</sequence>
<feature type="transmembrane region" description="Helical" evidence="1">
    <location>
        <begin position="7"/>
        <end position="31"/>
    </location>
</feature>
<dbReference type="Proteomes" id="UP000095329">
    <property type="component" value="Unassembled WGS sequence"/>
</dbReference>
<name>A0A1D3DMY6_9ACTN</name>
<evidence type="ECO:0000313" key="3">
    <source>
        <dbReference type="Proteomes" id="UP000095329"/>
    </source>
</evidence>
<keyword evidence="1" id="KW-0472">Membrane</keyword>
<organism evidence="2 3">
    <name type="scientific">Streptomyces thermolilacinus SPC6</name>
    <dbReference type="NCBI Taxonomy" id="1306406"/>
    <lineage>
        <taxon>Bacteria</taxon>
        <taxon>Bacillati</taxon>
        <taxon>Actinomycetota</taxon>
        <taxon>Actinomycetes</taxon>
        <taxon>Kitasatosporales</taxon>
        <taxon>Streptomycetaceae</taxon>
        <taxon>Streptomyces</taxon>
    </lineage>
</organism>
<dbReference type="RefSeq" id="WP_023590715.1">
    <property type="nucleotide sequence ID" value="NZ_ASHX02000001.1"/>
</dbReference>
<dbReference type="AlphaFoldDB" id="A0A1D3DMY6"/>
<keyword evidence="1" id="KW-1133">Transmembrane helix</keyword>
<accession>A0A1D3DMY6</accession>
<reference evidence="2 3" key="1">
    <citation type="journal article" date="2013" name="Genome Announc.">
        <title>Genome Sequence of Streptomyces violaceusniger Strain SPC6, a Halotolerant Streptomycete That Exhibits Rapid Growth and Development.</title>
        <authorList>
            <person name="Chen X."/>
            <person name="Zhang B."/>
            <person name="Zhang W."/>
            <person name="Wu X."/>
            <person name="Zhang M."/>
            <person name="Chen T."/>
            <person name="Liu G."/>
            <person name="Dyson P."/>
        </authorList>
    </citation>
    <scope>NUCLEOTIDE SEQUENCE [LARGE SCALE GENOMIC DNA]</scope>
    <source>
        <strain evidence="2 3">SPC6</strain>
    </source>
</reference>
<dbReference type="OrthoDB" id="4319383at2"/>